<dbReference type="Pfam" id="PF15696">
    <property type="entry name" value="RAD51_interact"/>
    <property type="match status" value="1"/>
</dbReference>
<name>A0AAJ7WYW4_PETMA</name>
<keyword evidence="2" id="KW-1185">Reference proteome</keyword>
<evidence type="ECO:0000313" key="3">
    <source>
        <dbReference type="RefSeq" id="XP_032815151.1"/>
    </source>
</evidence>
<dbReference type="RefSeq" id="XP_032815151.1">
    <property type="nucleotide sequence ID" value="XM_032959260.1"/>
</dbReference>
<dbReference type="Proteomes" id="UP001318040">
    <property type="component" value="Chromosome 23"/>
</dbReference>
<accession>A0AAJ7WYW4</accession>
<dbReference type="AlphaFoldDB" id="A0AAJ7WYW4"/>
<evidence type="ECO:0000313" key="2">
    <source>
        <dbReference type="Proteomes" id="UP001318040"/>
    </source>
</evidence>
<protein>
    <submittedName>
        <fullName evidence="3">Uncharacterized protein LOC116945122 isoform X1</fullName>
    </submittedName>
</protein>
<evidence type="ECO:0000259" key="1">
    <source>
        <dbReference type="Pfam" id="PF15696"/>
    </source>
</evidence>
<gene>
    <name evidence="3" type="primary">LOC116945122</name>
</gene>
<feature type="domain" description="RAD51 interacting motif" evidence="1">
    <location>
        <begin position="1149"/>
        <end position="1177"/>
    </location>
</feature>
<sequence length="1178" mass="131918">MDKEVNYEDEFISHTKRKRRRLEVATDHHGCCEVTCRTDSHGSSLPKAEPPKDSKTVEMCEIVKTTNFMGKISQAVKLCKHMTEEPCDTVKFWPGRSTATMPEDTRQMLHICNIIYKHYIEASGEKRLQDNNGTQSSHIIWNLPETNELPEVKCKIEAVHDETQTKYEGQIDASTESIINSYFTQGGVSVLQLSEKANDNAKDKMFSSKEGTDNINIADENYSKSCCLLDSTDICTASQEPRVPTISPQNLISTSSVNMETNAVTNGSNQNQSGKEAQMNGLDRVNKTHQVDDEKVCKQLHEKSANAAAISSVSLPTSETHMGITDIQKISYIKYTEDQDKPIQELGQLKVELPSNLSERYCSQENIFIPSCNVTRVPILTLNFEKNNAHLSNTVEQENILVTSKSHDVTTSNNNSNSLSESIDDISVAEQNDINLKPITIDLCKYGNIDETHEGVDCSVSSGYSTGNIYVSKTSPYLVNENNIQCEFVNINALINKTSSFYRITKLNGGCINANLNPWHLVGDHFVMHNAQDLNSDFVFAQVSHKAAICAEECEGEICHESNHAKLLTLSNKELNNVSVTHIVQNKSVAIQSSKCLPDLNLKSICSSCVRNVPFSDQSKLYKVDPEDMTSCQVVCVKDKLAISYARKFRDVDDRNTTGRQREMPIQVLTSGTNTQTFLETKEAVQEQDGGSTRYAFVKRNDHSKNILLSGVDRNETDPINSAKYVDYLNQERHEVYLVQKQNSTKSIISDGEIEPSDVNEVYSDHIDNTEVNTHASDLKLKNKNIKRIGFGNLCLSYQLDDNRKDESCIYEYNTKIINDYNFTRHTDITNLSINYTNNNIFSTGSIIRGSDSEAKGMTEPGLQHTPHARTDWIQLHPDDSLEVREAFILDKMKAHTNEEIPQIVPYHNSPLETPSAPINDAASNHEHIVPSNDSECSETLCAPANNAESNQYSPINMRFINPDTKECMNENGKNDKCNNTLRMDPPIIKCKLPIDECDHLGKTQPCCQCKKLFNVVIEELKHFHEANNEMQSNESEQASAATTEDASFIDATRSYSITAECSRVQQPEATLPDVEHFGLDRKPRATVSTVSPLTCDLSGQEDDESNVFSPIKGDQWKSAFSFTSPAYDDHQQPFCTGTLPKEDVPVDKVAPLKTCTGLRRLGLSKYAKVKRLHPYLN</sequence>
<reference evidence="3" key="1">
    <citation type="submission" date="2025-08" db="UniProtKB">
        <authorList>
            <consortium name="RefSeq"/>
        </authorList>
    </citation>
    <scope>IDENTIFICATION</scope>
    <source>
        <tissue evidence="3">Sperm</tissue>
    </source>
</reference>
<dbReference type="InterPro" id="IPR031419">
    <property type="entry name" value="RAD51_interact"/>
</dbReference>
<organism evidence="2 3">
    <name type="scientific">Petromyzon marinus</name>
    <name type="common">Sea lamprey</name>
    <dbReference type="NCBI Taxonomy" id="7757"/>
    <lineage>
        <taxon>Eukaryota</taxon>
        <taxon>Metazoa</taxon>
        <taxon>Chordata</taxon>
        <taxon>Craniata</taxon>
        <taxon>Vertebrata</taxon>
        <taxon>Cyclostomata</taxon>
        <taxon>Hyperoartia</taxon>
        <taxon>Petromyzontiformes</taxon>
        <taxon>Petromyzontidae</taxon>
        <taxon>Petromyzon</taxon>
    </lineage>
</organism>
<proteinExistence type="predicted"/>
<dbReference type="KEGG" id="pmrn:116945122"/>